<proteinExistence type="predicted"/>
<organism evidence="2 3">
    <name type="scientific">Ruegeria arenilitoris</name>
    <dbReference type="NCBI Taxonomy" id="1173585"/>
    <lineage>
        <taxon>Bacteria</taxon>
        <taxon>Pseudomonadati</taxon>
        <taxon>Pseudomonadota</taxon>
        <taxon>Alphaproteobacteria</taxon>
        <taxon>Rhodobacterales</taxon>
        <taxon>Roseobacteraceae</taxon>
        <taxon>Ruegeria</taxon>
    </lineage>
</organism>
<feature type="transmembrane region" description="Helical" evidence="1">
    <location>
        <begin position="415"/>
        <end position="436"/>
    </location>
</feature>
<dbReference type="Proteomes" id="UP000202485">
    <property type="component" value="Unassembled WGS sequence"/>
</dbReference>
<dbReference type="EMBL" id="FXYG01000002">
    <property type="protein sequence ID" value="SMX40490.1"/>
    <property type="molecule type" value="Genomic_DNA"/>
</dbReference>
<evidence type="ECO:0000313" key="3">
    <source>
        <dbReference type="Proteomes" id="UP000202485"/>
    </source>
</evidence>
<evidence type="ECO:0000256" key="1">
    <source>
        <dbReference type="SAM" id="Phobius"/>
    </source>
</evidence>
<feature type="transmembrane region" description="Helical" evidence="1">
    <location>
        <begin position="12"/>
        <end position="33"/>
    </location>
</feature>
<keyword evidence="1" id="KW-1133">Transmembrane helix</keyword>
<reference evidence="3" key="1">
    <citation type="submission" date="2017-05" db="EMBL/GenBank/DDBJ databases">
        <authorList>
            <person name="Rodrigo-Torres L."/>
            <person name="Arahal R. D."/>
            <person name="Lucena T."/>
        </authorList>
    </citation>
    <scope>NUCLEOTIDE SEQUENCE [LARGE SCALE GENOMIC DNA]</scope>
    <source>
        <strain evidence="3">CECT 8715</strain>
    </source>
</reference>
<feature type="transmembrane region" description="Helical" evidence="1">
    <location>
        <begin position="162"/>
        <end position="184"/>
    </location>
</feature>
<keyword evidence="1" id="KW-0472">Membrane</keyword>
<gene>
    <name evidence="2" type="ORF">RUA8715_01689</name>
</gene>
<protein>
    <recommendedName>
        <fullName evidence="4">Glycosyltransferase RgtA/B/C/D-like domain-containing protein</fullName>
    </recommendedName>
</protein>
<keyword evidence="1" id="KW-0812">Transmembrane</keyword>
<evidence type="ECO:0008006" key="4">
    <source>
        <dbReference type="Google" id="ProtNLM"/>
    </source>
</evidence>
<accession>A0A238KCE5</accession>
<feature type="transmembrane region" description="Helical" evidence="1">
    <location>
        <begin position="380"/>
        <end position="403"/>
    </location>
</feature>
<feature type="transmembrane region" description="Helical" evidence="1">
    <location>
        <begin position="190"/>
        <end position="210"/>
    </location>
</feature>
<keyword evidence="3" id="KW-1185">Reference proteome</keyword>
<feature type="transmembrane region" description="Helical" evidence="1">
    <location>
        <begin position="101"/>
        <end position="119"/>
    </location>
</feature>
<sequence>MGKASSRADENGGLIIIALALVLAVIQTAFPLVDVNFSSDSADYVQAAAYRGFAYPFFLDLFDGFADPLRAAVVGQIWVFSAAACLLSVTLARATGHPRAGLVLLGILIINPMTFYFNYSILSESLFQSATCVYLACLVQAIHGPKPWHFAALGMTVGAMIAIRPVGFALLPILIVVVLCASYINGRRPWAGLALAVLGVTFVLLADRAAYDLRHDEPRESVLGNVVFAKSAMFAAGPSPYAPDDPRTDVWIILEEEGPADAREAISRAPFGPVSFFLMHSYEASLMFLYEKDRLQSIADRIGIPKTELMAEIGSKRILANPTGFLRLPLQHYVALWQPFYHAVTANDITAYIAQNGPFPMDNALGYITRDVFDPPYARLIHSALAIGWLASILILAASILWLRQNWAGRQILTLAGLGVLSLHALLFLSATLSIASVRYLAALWPIVAVVICASFLVVLKLYDRRKKHARRSLEI</sequence>
<feature type="transmembrane region" description="Helical" evidence="1">
    <location>
        <begin position="69"/>
        <end position="89"/>
    </location>
</feature>
<dbReference type="AlphaFoldDB" id="A0A238KCE5"/>
<name>A0A238KCE5_9RHOB</name>
<evidence type="ECO:0000313" key="2">
    <source>
        <dbReference type="EMBL" id="SMX40490.1"/>
    </source>
</evidence>
<feature type="transmembrane region" description="Helical" evidence="1">
    <location>
        <begin position="442"/>
        <end position="463"/>
    </location>
</feature>